<dbReference type="SUPFAM" id="SSF51445">
    <property type="entry name" value="(Trans)glycosidases"/>
    <property type="match status" value="1"/>
</dbReference>
<dbReference type="Proteomes" id="UP001164746">
    <property type="component" value="Chromosome 9"/>
</dbReference>
<feature type="domain" description="Alpha-amylase C-terminal" evidence="2">
    <location>
        <begin position="84"/>
        <end position="145"/>
    </location>
</feature>
<dbReference type="SUPFAM" id="SSF51011">
    <property type="entry name" value="Glycosyl hydrolase domain"/>
    <property type="match status" value="1"/>
</dbReference>
<dbReference type="Gene3D" id="2.60.40.1180">
    <property type="entry name" value="Golgi alpha-mannosidase II"/>
    <property type="match status" value="1"/>
</dbReference>
<dbReference type="InterPro" id="IPR031319">
    <property type="entry name" value="A-amylase_C"/>
</dbReference>
<evidence type="ECO:0000259" key="2">
    <source>
        <dbReference type="SMART" id="SM00632"/>
    </source>
</evidence>
<evidence type="ECO:0000256" key="1">
    <source>
        <dbReference type="ARBA" id="ARBA00008061"/>
    </source>
</evidence>
<protein>
    <submittedName>
        <fullName evidence="3">AMY-like protein</fullName>
    </submittedName>
</protein>
<dbReference type="Gene3D" id="3.20.20.80">
    <property type="entry name" value="Glycosidases"/>
    <property type="match status" value="1"/>
</dbReference>
<organism evidence="3 4">
    <name type="scientific">Mya arenaria</name>
    <name type="common">Soft-shell clam</name>
    <dbReference type="NCBI Taxonomy" id="6604"/>
    <lineage>
        <taxon>Eukaryota</taxon>
        <taxon>Metazoa</taxon>
        <taxon>Spiralia</taxon>
        <taxon>Lophotrochozoa</taxon>
        <taxon>Mollusca</taxon>
        <taxon>Bivalvia</taxon>
        <taxon>Autobranchia</taxon>
        <taxon>Heteroconchia</taxon>
        <taxon>Euheterodonta</taxon>
        <taxon>Imparidentia</taxon>
        <taxon>Neoheterodontei</taxon>
        <taxon>Myida</taxon>
        <taxon>Myoidea</taxon>
        <taxon>Myidae</taxon>
        <taxon>Mya</taxon>
    </lineage>
</organism>
<sequence length="145" mass="16199">MQTVRGLIDFCIKNITNDYFPRHWQNSDDHNNWQGPLHNGGMSIKDVTINSDMTCYNGWICEHRSRQTYNMVAFRNVVGGTPLQNWHAFGDYQIAFSRGNKGFIAIVGDGSHLNANAQTGLPSGTYCVVISEIMKTALAPETKST</sequence>
<dbReference type="InterPro" id="IPR006048">
    <property type="entry name" value="A-amylase/branching_C"/>
</dbReference>
<name>A0ABY7EYQ4_MYAAR</name>
<evidence type="ECO:0000313" key="4">
    <source>
        <dbReference type="Proteomes" id="UP001164746"/>
    </source>
</evidence>
<dbReference type="EMBL" id="CP111020">
    <property type="protein sequence ID" value="WAR15065.1"/>
    <property type="molecule type" value="Genomic_DNA"/>
</dbReference>
<dbReference type="Pfam" id="PF02806">
    <property type="entry name" value="Alpha-amylase_C"/>
    <property type="match status" value="1"/>
</dbReference>
<gene>
    <name evidence="3" type="ORF">MAR_005170</name>
</gene>
<proteinExistence type="inferred from homology"/>
<keyword evidence="4" id="KW-1185">Reference proteome</keyword>
<comment type="similarity">
    <text evidence="1">Belongs to the glycosyl hydrolase 13 family.</text>
</comment>
<dbReference type="SMART" id="SM00632">
    <property type="entry name" value="Aamy_C"/>
    <property type="match status" value="1"/>
</dbReference>
<accession>A0ABY7EYQ4</accession>
<dbReference type="InterPro" id="IPR013780">
    <property type="entry name" value="Glyco_hydro_b"/>
</dbReference>
<evidence type="ECO:0000313" key="3">
    <source>
        <dbReference type="EMBL" id="WAR15065.1"/>
    </source>
</evidence>
<reference evidence="3" key="1">
    <citation type="submission" date="2022-11" db="EMBL/GenBank/DDBJ databases">
        <title>Centuries of genome instability and evolution in soft-shell clam transmissible cancer (bioRxiv).</title>
        <authorList>
            <person name="Hart S.F.M."/>
            <person name="Yonemitsu M.A."/>
            <person name="Giersch R.M."/>
            <person name="Beal B.F."/>
            <person name="Arriagada G."/>
            <person name="Davis B.W."/>
            <person name="Ostrander E.A."/>
            <person name="Goff S.P."/>
            <person name="Metzger M.J."/>
        </authorList>
    </citation>
    <scope>NUCLEOTIDE SEQUENCE</scope>
    <source>
        <strain evidence="3">MELC-2E11</strain>
        <tissue evidence="3">Siphon/mantle</tissue>
    </source>
</reference>
<dbReference type="InterPro" id="IPR017853">
    <property type="entry name" value="GH"/>
</dbReference>